<gene>
    <name evidence="1" type="ORF">GMARGA_LOCUS26247</name>
</gene>
<proteinExistence type="predicted"/>
<evidence type="ECO:0000313" key="2">
    <source>
        <dbReference type="Proteomes" id="UP000789901"/>
    </source>
</evidence>
<name>A0ABN7W488_GIGMA</name>
<keyword evidence="2" id="KW-1185">Reference proteome</keyword>
<comment type="caution">
    <text evidence="1">The sequence shown here is derived from an EMBL/GenBank/DDBJ whole genome shotgun (WGS) entry which is preliminary data.</text>
</comment>
<reference evidence="1 2" key="1">
    <citation type="submission" date="2021-06" db="EMBL/GenBank/DDBJ databases">
        <authorList>
            <person name="Kallberg Y."/>
            <person name="Tangrot J."/>
            <person name="Rosling A."/>
        </authorList>
    </citation>
    <scope>NUCLEOTIDE SEQUENCE [LARGE SCALE GENOMIC DNA]</scope>
    <source>
        <strain evidence="1 2">120-4 pot B 10/14</strain>
    </source>
</reference>
<dbReference type="EMBL" id="CAJVQB010030232">
    <property type="protein sequence ID" value="CAG8815257.1"/>
    <property type="molecule type" value="Genomic_DNA"/>
</dbReference>
<feature type="non-terminal residue" evidence="1">
    <location>
        <position position="1"/>
    </location>
</feature>
<organism evidence="1 2">
    <name type="scientific">Gigaspora margarita</name>
    <dbReference type="NCBI Taxonomy" id="4874"/>
    <lineage>
        <taxon>Eukaryota</taxon>
        <taxon>Fungi</taxon>
        <taxon>Fungi incertae sedis</taxon>
        <taxon>Mucoromycota</taxon>
        <taxon>Glomeromycotina</taxon>
        <taxon>Glomeromycetes</taxon>
        <taxon>Diversisporales</taxon>
        <taxon>Gigasporaceae</taxon>
        <taxon>Gigaspora</taxon>
    </lineage>
</organism>
<accession>A0ABN7W488</accession>
<dbReference type="Proteomes" id="UP000789901">
    <property type="component" value="Unassembled WGS sequence"/>
</dbReference>
<evidence type="ECO:0000313" key="1">
    <source>
        <dbReference type="EMBL" id="CAG8815257.1"/>
    </source>
</evidence>
<sequence length="46" mass="5135">GPNIVDSQLENCEHKHSNAADSKNMTISIKECTNSNQKFGCMPKRK</sequence>
<protein>
    <submittedName>
        <fullName evidence="1">20646_t:CDS:1</fullName>
    </submittedName>
</protein>